<dbReference type="Gramene" id="TraesCS2B03G1510100.1">
    <property type="protein sequence ID" value="TraesCS2B03G1510100.1.CDS1"/>
    <property type="gene ID" value="TraesCS2B03G1510100"/>
</dbReference>
<evidence type="ECO:0000256" key="14">
    <source>
        <dbReference type="ARBA" id="ARBA00023015"/>
    </source>
</evidence>
<dbReference type="GO" id="GO:0004535">
    <property type="term" value="F:poly(A)-specific ribonuclease activity"/>
    <property type="evidence" value="ECO:0000318"/>
    <property type="project" value="GO_Central"/>
</dbReference>
<dbReference type="SUPFAM" id="SSF53098">
    <property type="entry name" value="Ribonuclease H-like"/>
    <property type="match status" value="1"/>
</dbReference>
<comment type="cofactor">
    <cofactor evidence="2">
        <name>a divalent metal cation</name>
        <dbReference type="ChEBI" id="CHEBI:60240"/>
    </cofactor>
</comment>
<dbReference type="Gramene" id="TraesCS2B02G603600.1">
    <property type="protein sequence ID" value="TraesCS2B02G603600.1.cds1"/>
    <property type="gene ID" value="TraesCS2B02G603600"/>
</dbReference>
<comment type="function">
    <text evidence="17">Ubiquitous transcription factor required for a diverse set of processes. It is a component of the CCR4 complex involved in the control of gene expression.</text>
</comment>
<organism evidence="19">
    <name type="scientific">Triticum aestivum</name>
    <name type="common">Wheat</name>
    <dbReference type="NCBI Taxonomy" id="4565"/>
    <lineage>
        <taxon>Eukaryota</taxon>
        <taxon>Viridiplantae</taxon>
        <taxon>Streptophyta</taxon>
        <taxon>Embryophyta</taxon>
        <taxon>Tracheophyta</taxon>
        <taxon>Spermatophyta</taxon>
        <taxon>Magnoliopsida</taxon>
        <taxon>Liliopsida</taxon>
        <taxon>Poales</taxon>
        <taxon>Poaceae</taxon>
        <taxon>BOP clade</taxon>
        <taxon>Pooideae</taxon>
        <taxon>Triticodae</taxon>
        <taxon>Triticeae</taxon>
        <taxon>Triticinae</taxon>
        <taxon>Triticum</taxon>
    </lineage>
</organism>
<dbReference type="InterPro" id="IPR039637">
    <property type="entry name" value="CNOT7/CNOT8/Pop2"/>
</dbReference>
<dbReference type="GO" id="GO:0005634">
    <property type="term" value="C:nucleus"/>
    <property type="evidence" value="ECO:0007669"/>
    <property type="project" value="UniProtKB-SubCell"/>
</dbReference>
<evidence type="ECO:0000256" key="3">
    <source>
        <dbReference type="ARBA" id="ARBA00004123"/>
    </source>
</evidence>
<evidence type="ECO:0000256" key="13">
    <source>
        <dbReference type="ARBA" id="ARBA00022884"/>
    </source>
</evidence>
<gene>
    <name evidence="19" type="primary">LOC123047493</name>
</gene>
<dbReference type="EnsemblPlants" id="TraesCS2B02G603600.1">
    <property type="protein sequence ID" value="TraesCS2B02G603600.1.cds1"/>
    <property type="gene ID" value="TraesCS2B02G603600"/>
</dbReference>
<comment type="subcellular location">
    <subcellularLocation>
        <location evidence="4">Cytoplasm</location>
    </subcellularLocation>
    <subcellularLocation>
        <location evidence="3">Nucleus</location>
    </subcellularLocation>
</comment>
<evidence type="ECO:0000256" key="9">
    <source>
        <dbReference type="ARBA" id="ARBA00022722"/>
    </source>
</evidence>
<reference evidence="19" key="1">
    <citation type="submission" date="2018-08" db="EMBL/GenBank/DDBJ databases">
        <authorList>
            <person name="Rossello M."/>
        </authorList>
    </citation>
    <scope>NUCLEOTIDE SEQUENCE [LARGE SCALE GENOMIC DNA]</scope>
    <source>
        <strain evidence="19">cv. Chinese Spring</strain>
    </source>
</reference>
<dbReference type="GO" id="GO:0000932">
    <property type="term" value="C:P-body"/>
    <property type="evidence" value="ECO:0000318"/>
    <property type="project" value="GO_Central"/>
</dbReference>
<evidence type="ECO:0000313" key="19">
    <source>
        <dbReference type="EnsemblPlants" id="TraesCS2B02G603600.1.cds1"/>
    </source>
</evidence>
<evidence type="ECO:0000256" key="4">
    <source>
        <dbReference type="ARBA" id="ARBA00004496"/>
    </source>
</evidence>
<evidence type="ECO:0000256" key="15">
    <source>
        <dbReference type="ARBA" id="ARBA00023163"/>
    </source>
</evidence>
<evidence type="ECO:0000256" key="18">
    <source>
        <dbReference type="SAM" id="MobiDB-lite"/>
    </source>
</evidence>
<dbReference type="OMA" id="WAYNLES"/>
<dbReference type="PANTHER" id="PTHR10797">
    <property type="entry name" value="CCR4-NOT TRANSCRIPTION COMPLEX SUBUNIT"/>
    <property type="match status" value="1"/>
</dbReference>
<comment type="catalytic activity">
    <reaction evidence="1">
        <text>Exonucleolytic cleavage of poly(A) to 5'-AMP.</text>
        <dbReference type="EC" id="3.1.13.4"/>
    </reaction>
</comment>
<keyword evidence="11" id="KW-0378">Hydrolase</keyword>
<evidence type="ECO:0000256" key="2">
    <source>
        <dbReference type="ARBA" id="ARBA00001968"/>
    </source>
</evidence>
<dbReference type="PaxDb" id="4565-Traes_2BL_E582C4080.1"/>
<comment type="similarity">
    <text evidence="5">Belongs to the CAF1 family.</text>
</comment>
<dbReference type="Pfam" id="PF04857">
    <property type="entry name" value="CAF1"/>
    <property type="match status" value="1"/>
</dbReference>
<sequence>MKLQTEAAAAAGGEGRLMIRQVWANNVESEFQAIRQVAERFPYVSMDTEFPGVIHCPSKHHATLTPSERYAALMANVDALHLIQVGLAFAASPDAAPAVAFEINLREFDPRVHRHNPSSVALLAGHGLDFAKQRREGVDARVFAALLMSSGLVCSGASAPTWVTFHSAYDFGYLVKLLMGRKLPRTLTEFLGLVRVFFGDEVYDARHVMDSCAGLYGGLDALAAQLGVKRAAGMSHQAGSDAALTWDVFRRIRDVYFAGNSRQGQGQGVGNFAGVLYGLDLELHLAAPADNGNGNGNRNNNKNKCGSGNGAGGRGNNRRAVAALR</sequence>
<feature type="region of interest" description="Disordered" evidence="18">
    <location>
        <begin position="290"/>
        <end position="325"/>
    </location>
</feature>
<evidence type="ECO:0000256" key="11">
    <source>
        <dbReference type="ARBA" id="ARBA00022801"/>
    </source>
</evidence>
<dbReference type="AlphaFoldDB" id="A0A3B6CGU4"/>
<keyword evidence="12" id="KW-0269">Exonuclease</keyword>
<keyword evidence="16" id="KW-0539">Nucleus</keyword>
<dbReference type="GO" id="GO:0030015">
    <property type="term" value="C:CCR4-NOT core complex"/>
    <property type="evidence" value="ECO:0000318"/>
    <property type="project" value="GO_Central"/>
</dbReference>
<comment type="subunit">
    <text evidence="6">Component of the CCR4-NOT complex, at least composed of CRR4 and CAF1 proteins.</text>
</comment>
<dbReference type="GeneID" id="123047493"/>
<dbReference type="GO" id="GO:0003723">
    <property type="term" value="F:RNA binding"/>
    <property type="evidence" value="ECO:0007669"/>
    <property type="project" value="UniProtKB-KW"/>
</dbReference>
<keyword evidence="20" id="KW-1185">Reference proteome</keyword>
<dbReference type="Gene3D" id="3.30.420.10">
    <property type="entry name" value="Ribonuclease H-like superfamily/Ribonuclease H"/>
    <property type="match status" value="1"/>
</dbReference>
<evidence type="ECO:0000256" key="12">
    <source>
        <dbReference type="ARBA" id="ARBA00022839"/>
    </source>
</evidence>
<dbReference type="InterPro" id="IPR012337">
    <property type="entry name" value="RNaseH-like_sf"/>
</dbReference>
<keyword evidence="14" id="KW-0805">Transcription regulation</keyword>
<evidence type="ECO:0000256" key="5">
    <source>
        <dbReference type="ARBA" id="ARBA00008372"/>
    </source>
</evidence>
<dbReference type="STRING" id="4565.A0A3B6CGU4"/>
<keyword evidence="8" id="KW-0963">Cytoplasm</keyword>
<evidence type="ECO:0000256" key="16">
    <source>
        <dbReference type="ARBA" id="ARBA00023242"/>
    </source>
</evidence>
<proteinExistence type="inferred from homology"/>
<evidence type="ECO:0000256" key="17">
    <source>
        <dbReference type="ARBA" id="ARBA00025148"/>
    </source>
</evidence>
<evidence type="ECO:0000256" key="7">
    <source>
        <dbReference type="ARBA" id="ARBA00012161"/>
    </source>
</evidence>
<dbReference type="Gramene" id="TraesMAC2B03G01069070.1">
    <property type="protein sequence ID" value="TraesMAC2B03G01069070.1.CDS1"/>
    <property type="gene ID" value="TraesMAC2B03G01069070"/>
</dbReference>
<keyword evidence="10" id="KW-0479">Metal-binding</keyword>
<dbReference type="Proteomes" id="UP000019116">
    <property type="component" value="Chromosome 2B"/>
</dbReference>
<dbReference type="Gramene" id="TraesCAD_scaffold_048308_01G000100.1">
    <property type="protein sequence ID" value="TraesCAD_scaffold_048308_01G000100.1"/>
    <property type="gene ID" value="TraesCAD_scaffold_048308_01G000100"/>
</dbReference>
<evidence type="ECO:0000256" key="1">
    <source>
        <dbReference type="ARBA" id="ARBA00001663"/>
    </source>
</evidence>
<evidence type="ECO:0000256" key="8">
    <source>
        <dbReference type="ARBA" id="ARBA00022490"/>
    </source>
</evidence>
<dbReference type="EC" id="3.1.13.4" evidence="7"/>
<keyword evidence="13" id="KW-0694">RNA-binding</keyword>
<dbReference type="InterPro" id="IPR006941">
    <property type="entry name" value="RNase_CAF1"/>
</dbReference>
<reference evidence="19" key="2">
    <citation type="submission" date="2018-10" db="UniProtKB">
        <authorList>
            <consortium name="EnsemblPlants"/>
        </authorList>
    </citation>
    <scope>IDENTIFICATION</scope>
</reference>
<dbReference type="InterPro" id="IPR036397">
    <property type="entry name" value="RNaseH_sf"/>
</dbReference>
<dbReference type="OrthoDB" id="1164111at2759"/>
<evidence type="ECO:0000256" key="6">
    <source>
        <dbReference type="ARBA" id="ARBA00011757"/>
    </source>
</evidence>
<evidence type="ECO:0000256" key="10">
    <source>
        <dbReference type="ARBA" id="ARBA00022723"/>
    </source>
</evidence>
<dbReference type="RefSeq" id="XP_044326996.1">
    <property type="nucleotide sequence ID" value="XM_044471061.1"/>
</dbReference>
<keyword evidence="15" id="KW-0804">Transcription</keyword>
<feature type="compositionally biased region" description="Low complexity" evidence="18">
    <location>
        <begin position="296"/>
        <end position="306"/>
    </location>
</feature>
<name>A0A3B6CGU4_WHEAT</name>
<dbReference type="SMR" id="A0A3B6CGU4"/>
<dbReference type="GO" id="GO:0046872">
    <property type="term" value="F:metal ion binding"/>
    <property type="evidence" value="ECO:0007669"/>
    <property type="project" value="UniProtKB-KW"/>
</dbReference>
<dbReference type="GO" id="GO:0000288">
    <property type="term" value="P:nuclear-transcribed mRNA catabolic process, deadenylation-dependent decay"/>
    <property type="evidence" value="ECO:0000318"/>
    <property type="project" value="GO_Central"/>
</dbReference>
<accession>A0A3B6CGU4</accession>
<evidence type="ECO:0000313" key="20">
    <source>
        <dbReference type="Proteomes" id="UP000019116"/>
    </source>
</evidence>
<keyword evidence="9" id="KW-0540">Nuclease</keyword>
<protein>
    <recommendedName>
        <fullName evidence="7">poly(A)-specific ribonuclease</fullName>
        <ecNumber evidence="7">3.1.13.4</ecNumber>
    </recommendedName>
</protein>